<sequence length="282" mass="32741">MPTSFYSLPPEIRYQIFNTIWRFSPVPSFDCVTGLVRIIPHGHSSADQPYWPGFEQPPGQLLGLPQWLLASKTFWDEGVDCLRRYPTELHLHENSDDSVRAPNSSSELWYQLATRLNVFVPLEETWFLPSQINNRNISVKHAQNLASLASLLTSKGRTKHLTITLRDDCILFDDTFQCMIETGIIMPRPIYLSELHVITAVVPQLRTFEIIFAEEFEAGNDDPAYAVMRQKFFDSLRSNIETLGFFDTRDMSLEMKKVDLDSRDVSRRKMTHTNWCFIFKRK</sequence>
<proteinExistence type="predicted"/>
<gene>
    <name evidence="1" type="ORF">ST47_g7264</name>
</gene>
<comment type="caution">
    <text evidence="1">The sequence shown here is derived from an EMBL/GenBank/DDBJ whole genome shotgun (WGS) entry which is preliminary data.</text>
</comment>
<name>A0A163B8E7_DIDRA</name>
<reference evidence="1 2" key="1">
    <citation type="journal article" date="2016" name="Sci. Rep.">
        <title>Draft genome sequencing and secretome analysis of fungal phytopathogen Ascochyta rabiei provides insight into the necrotrophic effector repertoire.</title>
        <authorList>
            <person name="Verma S."/>
            <person name="Gazara R.K."/>
            <person name="Nizam S."/>
            <person name="Parween S."/>
            <person name="Chattopadhyay D."/>
            <person name="Verma P.K."/>
        </authorList>
    </citation>
    <scope>NUCLEOTIDE SEQUENCE [LARGE SCALE GENOMIC DNA]</scope>
    <source>
        <strain evidence="1 2">ArDII</strain>
    </source>
</reference>
<dbReference type="OrthoDB" id="10474249at2759"/>
<dbReference type="AlphaFoldDB" id="A0A163B8E7"/>
<organism evidence="1 2">
    <name type="scientific">Didymella rabiei</name>
    <name type="common">Chickpea ascochyta blight fungus</name>
    <name type="synonym">Mycosphaerella rabiei</name>
    <dbReference type="NCBI Taxonomy" id="5454"/>
    <lineage>
        <taxon>Eukaryota</taxon>
        <taxon>Fungi</taxon>
        <taxon>Dikarya</taxon>
        <taxon>Ascomycota</taxon>
        <taxon>Pezizomycotina</taxon>
        <taxon>Dothideomycetes</taxon>
        <taxon>Pleosporomycetidae</taxon>
        <taxon>Pleosporales</taxon>
        <taxon>Pleosporineae</taxon>
        <taxon>Didymellaceae</taxon>
        <taxon>Ascochyta</taxon>
    </lineage>
</organism>
<protein>
    <submittedName>
        <fullName evidence="1">Uncharacterized protein</fullName>
    </submittedName>
</protein>
<evidence type="ECO:0000313" key="1">
    <source>
        <dbReference type="EMBL" id="KZM21624.1"/>
    </source>
</evidence>
<dbReference type="EMBL" id="JYNV01000242">
    <property type="protein sequence ID" value="KZM21624.1"/>
    <property type="molecule type" value="Genomic_DNA"/>
</dbReference>
<evidence type="ECO:0000313" key="2">
    <source>
        <dbReference type="Proteomes" id="UP000076837"/>
    </source>
</evidence>
<accession>A0A163B8E7</accession>
<dbReference type="Proteomes" id="UP000076837">
    <property type="component" value="Unassembled WGS sequence"/>
</dbReference>
<keyword evidence="2" id="KW-1185">Reference proteome</keyword>